<organism evidence="2 3">
    <name type="scientific">Thelonectria olida</name>
    <dbReference type="NCBI Taxonomy" id="1576542"/>
    <lineage>
        <taxon>Eukaryota</taxon>
        <taxon>Fungi</taxon>
        <taxon>Dikarya</taxon>
        <taxon>Ascomycota</taxon>
        <taxon>Pezizomycotina</taxon>
        <taxon>Sordariomycetes</taxon>
        <taxon>Hypocreomycetidae</taxon>
        <taxon>Hypocreales</taxon>
        <taxon>Nectriaceae</taxon>
        <taxon>Thelonectria</taxon>
    </lineage>
</organism>
<proteinExistence type="predicted"/>
<evidence type="ECO:0000313" key="2">
    <source>
        <dbReference type="EMBL" id="KAH6876691.1"/>
    </source>
</evidence>
<dbReference type="AlphaFoldDB" id="A0A9P9AK23"/>
<feature type="region of interest" description="Disordered" evidence="1">
    <location>
        <begin position="31"/>
        <end position="67"/>
    </location>
</feature>
<comment type="caution">
    <text evidence="2">The sequence shown here is derived from an EMBL/GenBank/DDBJ whole genome shotgun (WGS) entry which is preliminary data.</text>
</comment>
<dbReference type="OrthoDB" id="3553044at2759"/>
<feature type="compositionally biased region" description="Polar residues" evidence="1">
    <location>
        <begin position="31"/>
        <end position="40"/>
    </location>
</feature>
<evidence type="ECO:0000256" key="1">
    <source>
        <dbReference type="SAM" id="MobiDB-lite"/>
    </source>
</evidence>
<name>A0A9P9AK23_9HYPO</name>
<dbReference type="EMBL" id="JAGPYM010000033">
    <property type="protein sequence ID" value="KAH6876691.1"/>
    <property type="molecule type" value="Genomic_DNA"/>
</dbReference>
<evidence type="ECO:0000313" key="3">
    <source>
        <dbReference type="Proteomes" id="UP000777438"/>
    </source>
</evidence>
<reference evidence="2 3" key="1">
    <citation type="journal article" date="2021" name="Nat. Commun.">
        <title>Genetic determinants of endophytism in the Arabidopsis root mycobiome.</title>
        <authorList>
            <person name="Mesny F."/>
            <person name="Miyauchi S."/>
            <person name="Thiergart T."/>
            <person name="Pickel B."/>
            <person name="Atanasova L."/>
            <person name="Karlsson M."/>
            <person name="Huettel B."/>
            <person name="Barry K.W."/>
            <person name="Haridas S."/>
            <person name="Chen C."/>
            <person name="Bauer D."/>
            <person name="Andreopoulos W."/>
            <person name="Pangilinan J."/>
            <person name="LaButti K."/>
            <person name="Riley R."/>
            <person name="Lipzen A."/>
            <person name="Clum A."/>
            <person name="Drula E."/>
            <person name="Henrissat B."/>
            <person name="Kohler A."/>
            <person name="Grigoriev I.V."/>
            <person name="Martin F.M."/>
            <person name="Hacquard S."/>
        </authorList>
    </citation>
    <scope>NUCLEOTIDE SEQUENCE [LARGE SCALE GENOMIC DNA]</scope>
    <source>
        <strain evidence="2 3">MPI-CAGE-CH-0241</strain>
    </source>
</reference>
<accession>A0A9P9AK23</accession>
<gene>
    <name evidence="2" type="ORF">B0T10DRAFT_497530</name>
</gene>
<keyword evidence="3" id="KW-1185">Reference proteome</keyword>
<feature type="compositionally biased region" description="Polar residues" evidence="1">
    <location>
        <begin position="49"/>
        <end position="63"/>
    </location>
</feature>
<sequence length="190" mass="21592">MGKGILRHTDGNVALKFRGLTVVISCFSSGSRITGGSQDRPSLDLRTSVPFSPTSDWNSPSDNTMRHAKHNCTTKEDRLMERSRQESTCSERSCKGMTADETRGLWIRMLEVQQRYGCYTSARMDMALNAGDDGLDLMPNRFIIDTLNESIGDLPDEGREMLNRYLCPSSCLTKQKWKFWKKDWTNFVCS</sequence>
<dbReference type="Proteomes" id="UP000777438">
    <property type="component" value="Unassembled WGS sequence"/>
</dbReference>
<protein>
    <submittedName>
        <fullName evidence="2">Uncharacterized protein</fullName>
    </submittedName>
</protein>